<feature type="transmembrane region" description="Helical" evidence="1">
    <location>
        <begin position="12"/>
        <end position="37"/>
    </location>
</feature>
<dbReference type="InterPro" id="IPR018392">
    <property type="entry name" value="LysM"/>
</dbReference>
<dbReference type="PANTHER" id="PTHR34700:SF4">
    <property type="entry name" value="PHAGE-LIKE ELEMENT PBSX PROTEIN XKDP"/>
    <property type="match status" value="1"/>
</dbReference>
<dbReference type="InterPro" id="IPR052196">
    <property type="entry name" value="Bact_Kbp"/>
</dbReference>
<feature type="domain" description="LysM" evidence="2">
    <location>
        <begin position="162"/>
        <end position="209"/>
    </location>
</feature>
<accession>A0A1F8CT22</accession>
<reference evidence="3 4" key="1">
    <citation type="journal article" date="2016" name="Nat. Commun.">
        <title>Thousands of microbial genomes shed light on interconnected biogeochemical processes in an aquifer system.</title>
        <authorList>
            <person name="Anantharaman K."/>
            <person name="Brown C.T."/>
            <person name="Hug L.A."/>
            <person name="Sharon I."/>
            <person name="Castelle C.J."/>
            <person name="Probst A.J."/>
            <person name="Thomas B.C."/>
            <person name="Singh A."/>
            <person name="Wilkins M.J."/>
            <person name="Karaoz U."/>
            <person name="Brodie E.L."/>
            <person name="Williams K.H."/>
            <person name="Hubbard S.S."/>
            <person name="Banfield J.F."/>
        </authorList>
    </citation>
    <scope>NUCLEOTIDE SEQUENCE [LARGE SCALE GENOMIC DNA]</scope>
</reference>
<name>A0A1F8CT22_9BACT</name>
<dbReference type="PROSITE" id="PS51782">
    <property type="entry name" value="LYSM"/>
    <property type="match status" value="2"/>
</dbReference>
<dbReference type="STRING" id="1802538.A2382_01070"/>
<dbReference type="Proteomes" id="UP000178999">
    <property type="component" value="Unassembled WGS sequence"/>
</dbReference>
<dbReference type="AlphaFoldDB" id="A0A1F8CT22"/>
<dbReference type="InterPro" id="IPR036779">
    <property type="entry name" value="LysM_dom_sf"/>
</dbReference>
<dbReference type="EMBL" id="MGHY01000015">
    <property type="protein sequence ID" value="OGM79450.1"/>
    <property type="molecule type" value="Genomic_DNA"/>
</dbReference>
<evidence type="ECO:0000313" key="4">
    <source>
        <dbReference type="Proteomes" id="UP000178999"/>
    </source>
</evidence>
<feature type="domain" description="LysM" evidence="2">
    <location>
        <begin position="59"/>
        <end position="106"/>
    </location>
</feature>
<dbReference type="Pfam" id="PF01476">
    <property type="entry name" value="LysM"/>
    <property type="match status" value="2"/>
</dbReference>
<proteinExistence type="predicted"/>
<evidence type="ECO:0000259" key="2">
    <source>
        <dbReference type="PROSITE" id="PS51782"/>
    </source>
</evidence>
<keyword evidence="1" id="KW-1133">Transmembrane helix</keyword>
<evidence type="ECO:0000256" key="1">
    <source>
        <dbReference type="SAM" id="Phobius"/>
    </source>
</evidence>
<dbReference type="CDD" id="cd00118">
    <property type="entry name" value="LysM"/>
    <property type="match status" value="2"/>
</dbReference>
<evidence type="ECO:0000313" key="3">
    <source>
        <dbReference type="EMBL" id="OGM79450.1"/>
    </source>
</evidence>
<comment type="caution">
    <text evidence="3">The sequence shown here is derived from an EMBL/GenBank/DDBJ whole genome shotgun (WGS) entry which is preliminary data.</text>
</comment>
<keyword evidence="1" id="KW-0812">Transmembrane</keyword>
<protein>
    <recommendedName>
        <fullName evidence="2">LysM domain-containing protein</fullName>
    </recommendedName>
</protein>
<organism evidence="3 4">
    <name type="scientific">Candidatus Woesebacteria bacterium RIFOXYB1_FULL_38_16</name>
    <dbReference type="NCBI Taxonomy" id="1802538"/>
    <lineage>
        <taxon>Bacteria</taxon>
        <taxon>Candidatus Woeseibacteriota</taxon>
    </lineage>
</organism>
<gene>
    <name evidence="3" type="ORF">A2382_01070</name>
</gene>
<sequence>MNLKSILKILKINESAISMVLGSIVIIVVGLFVINYFRNLEPGVALPDGINTENIALPTTHTVAKGETLWSISEKYYKTGYNWVDIAKENNLGEANEIETNQKLTIPNVTPKLADSAKETITTTAPSATPSVTVTPTTIQQPKETVVKTVPTTKGGETTSKGTYTVVKGDTLWSIAEKTYGTGYKWVEIARANKLANPNLIHAGNVFTLPN</sequence>
<dbReference type="Gene3D" id="3.10.350.10">
    <property type="entry name" value="LysM domain"/>
    <property type="match status" value="2"/>
</dbReference>
<dbReference type="SUPFAM" id="SSF54106">
    <property type="entry name" value="LysM domain"/>
    <property type="match status" value="2"/>
</dbReference>
<keyword evidence="1" id="KW-0472">Membrane</keyword>
<dbReference type="PANTHER" id="PTHR34700">
    <property type="entry name" value="POTASSIUM BINDING PROTEIN KBP"/>
    <property type="match status" value="1"/>
</dbReference>
<dbReference type="SMART" id="SM00257">
    <property type="entry name" value="LysM"/>
    <property type="match status" value="2"/>
</dbReference>